<dbReference type="InterPro" id="IPR033713">
    <property type="entry name" value="NudJ"/>
</dbReference>
<dbReference type="EMBL" id="JAEDAO010000001">
    <property type="protein sequence ID" value="MBK0391491.1"/>
    <property type="molecule type" value="Genomic_DNA"/>
</dbReference>
<dbReference type="EC" id="3.6.1.-" evidence="4"/>
<proteinExistence type="inferred from homology"/>
<evidence type="ECO:0000256" key="3">
    <source>
        <dbReference type="ARBA" id="ARBA00015552"/>
    </source>
</evidence>
<comment type="cofactor">
    <cofactor evidence="4">
        <name>Mg(2+)</name>
        <dbReference type="ChEBI" id="CHEBI:18420"/>
    </cofactor>
</comment>
<evidence type="ECO:0000313" key="6">
    <source>
        <dbReference type="EMBL" id="MBK0391491.1"/>
    </source>
</evidence>
<comment type="subunit">
    <text evidence="2 4">Monomer.</text>
</comment>
<dbReference type="Gene3D" id="3.90.79.10">
    <property type="entry name" value="Nucleoside Triphosphate Pyrophosphohydrolase"/>
    <property type="match status" value="1"/>
</dbReference>
<organism evidence="6 7">
    <name type="scientific">Ramlibacter algicola</name>
    <dbReference type="NCBI Taxonomy" id="2795217"/>
    <lineage>
        <taxon>Bacteria</taxon>
        <taxon>Pseudomonadati</taxon>
        <taxon>Pseudomonadota</taxon>
        <taxon>Betaproteobacteria</taxon>
        <taxon>Burkholderiales</taxon>
        <taxon>Comamonadaceae</taxon>
        <taxon>Ramlibacter</taxon>
    </lineage>
</organism>
<dbReference type="CDD" id="cd03675">
    <property type="entry name" value="NUDIX_Hydrolase"/>
    <property type="match status" value="1"/>
</dbReference>
<accession>A0A934PZ61</accession>
<protein>
    <recommendedName>
        <fullName evidence="3 4">Phosphatase NudJ</fullName>
        <ecNumber evidence="4">3.6.1.-</ecNumber>
    </recommendedName>
</protein>
<reference evidence="6" key="1">
    <citation type="submission" date="2020-12" db="EMBL/GenBank/DDBJ databases">
        <title>Ramlibacter sp. nov., isolated from a freshwater alga, Cryptomonas.</title>
        <authorList>
            <person name="Kim H.M."/>
            <person name="Jeon C.O."/>
        </authorList>
    </citation>
    <scope>NUCLEOTIDE SEQUENCE</scope>
    <source>
        <strain evidence="6">CrO1</strain>
    </source>
</reference>
<feature type="domain" description="Nudix hydrolase" evidence="5">
    <location>
        <begin position="4"/>
        <end position="135"/>
    </location>
</feature>
<dbReference type="GO" id="GO:0004787">
    <property type="term" value="F:thiamine diphosphate phosphatase activity"/>
    <property type="evidence" value="ECO:0007669"/>
    <property type="project" value="InterPro"/>
</dbReference>
<name>A0A934PZ61_9BURK</name>
<dbReference type="Pfam" id="PF00293">
    <property type="entry name" value="NUDIX"/>
    <property type="match status" value="1"/>
</dbReference>
<evidence type="ECO:0000256" key="4">
    <source>
        <dbReference type="RuleBase" id="RU364043"/>
    </source>
</evidence>
<keyword evidence="4 6" id="KW-0378">Hydrolase</keyword>
<dbReference type="GO" id="GO:0017110">
    <property type="term" value="F:nucleoside diphosphate phosphatase activity"/>
    <property type="evidence" value="ECO:0007669"/>
    <property type="project" value="InterPro"/>
</dbReference>
<dbReference type="InterPro" id="IPR015797">
    <property type="entry name" value="NUDIX_hydrolase-like_dom_sf"/>
</dbReference>
<evidence type="ECO:0000256" key="2">
    <source>
        <dbReference type="ARBA" id="ARBA00011245"/>
    </source>
</evidence>
<dbReference type="PROSITE" id="PS51462">
    <property type="entry name" value="NUDIX"/>
    <property type="match status" value="1"/>
</dbReference>
<dbReference type="PANTHER" id="PTHR43222:SF11">
    <property type="entry name" value="PHOSPHATASE NUDJ"/>
    <property type="match status" value="1"/>
</dbReference>
<gene>
    <name evidence="4" type="primary">nudJ</name>
    <name evidence="6" type="ORF">I8E28_02700</name>
</gene>
<comment type="caution">
    <text evidence="6">The sequence shown here is derived from an EMBL/GenBank/DDBJ whole genome shotgun (WGS) entry which is preliminary data.</text>
</comment>
<dbReference type="SUPFAM" id="SSF55811">
    <property type="entry name" value="Nudix"/>
    <property type="match status" value="1"/>
</dbReference>
<evidence type="ECO:0000313" key="7">
    <source>
        <dbReference type="Proteomes" id="UP000617041"/>
    </source>
</evidence>
<keyword evidence="4" id="KW-0460">Magnesium</keyword>
<dbReference type="Proteomes" id="UP000617041">
    <property type="component" value="Unassembled WGS sequence"/>
</dbReference>
<comment type="similarity">
    <text evidence="1 4">Belongs to the Nudix hydrolase family. NudJ subfamily.</text>
</comment>
<dbReference type="GO" id="GO:0017111">
    <property type="term" value="F:ribonucleoside triphosphate phosphatase activity"/>
    <property type="evidence" value="ECO:0007669"/>
    <property type="project" value="InterPro"/>
</dbReference>
<dbReference type="PANTHER" id="PTHR43222">
    <property type="entry name" value="NUDIX HYDROLASE 23"/>
    <property type="match status" value="1"/>
</dbReference>
<keyword evidence="7" id="KW-1185">Reference proteome</keyword>
<evidence type="ECO:0000259" key="5">
    <source>
        <dbReference type="PROSITE" id="PS51462"/>
    </source>
</evidence>
<dbReference type="AlphaFoldDB" id="A0A934PZ61"/>
<dbReference type="RefSeq" id="WP_200786306.1">
    <property type="nucleotide sequence ID" value="NZ_JAEDAO010000001.1"/>
</dbReference>
<dbReference type="InterPro" id="IPR000086">
    <property type="entry name" value="NUDIX_hydrolase_dom"/>
</dbReference>
<evidence type="ECO:0000256" key="1">
    <source>
        <dbReference type="ARBA" id="ARBA00007608"/>
    </source>
</evidence>
<sequence length="156" mass="17522">MSTRWKPSVTVAAVIEQDGRFLLVEEETRDGLKLNNPAGHLDPGESLPHACAREVLEETAFTFEPTHLVGVYLSRVRKPGDDFTYLRFAFCGRLGDHDPARQLDDGIVRALWMTPDEIRASQARHRSPLLLRCVEDYLAGKRHPLDMVVTDPSVTA</sequence>